<dbReference type="Gene3D" id="3.90.640.10">
    <property type="entry name" value="Actin, Chain A, domain 4"/>
    <property type="match status" value="1"/>
</dbReference>
<evidence type="ECO:0000313" key="5">
    <source>
        <dbReference type="EMBL" id="KAL3108477.1"/>
    </source>
</evidence>
<dbReference type="PANTHER" id="PTHR19375">
    <property type="entry name" value="HEAT SHOCK PROTEIN 70KDA"/>
    <property type="match status" value="1"/>
</dbReference>
<comment type="caution">
    <text evidence="5">The sequence shown here is derived from an EMBL/GenBank/DDBJ whole genome shotgun (WGS) entry which is preliminary data.</text>
</comment>
<proteinExistence type="inferred from homology"/>
<dbReference type="GO" id="GO:0005524">
    <property type="term" value="F:ATP binding"/>
    <property type="evidence" value="ECO:0007669"/>
    <property type="project" value="UniProtKB-KW"/>
</dbReference>
<keyword evidence="4" id="KW-0812">Transmembrane</keyword>
<feature type="transmembrane region" description="Helical" evidence="4">
    <location>
        <begin position="6"/>
        <end position="23"/>
    </location>
</feature>
<protein>
    <recommendedName>
        <fullName evidence="7">DnaK family protein</fullName>
    </recommendedName>
</protein>
<sequence length="450" mass="50525">MSSTTFTLISVSSLIVLLVGYYVQRYGMPPPPPKIAGIDLGTTFSSVAIFQPQTGETIVLKDSLGKRSIPSVVGFLENGEIVVGTRAVEQQEMNPENTIYDAKRFIGRRFSLNDPQFEADRKRYPFTIKLDEDGFVYFEVHQKGVKRQIRPEEIGAIIIKYLRKMAQNHFNVNIPEVVISVPAEFDQMQRNYTTKAVELAGMSVRRIISEPTAAALSYGLHSKKGVEYIVVVDVGGGTMDVSILWLNNAVFVTQAMAGNNRLGGQDFNERIQRMLLQKIREKTRNELTNREDVQQLRLAVEEAKLRLTVMPETLISLDFRSIGHFEYFLTRQEFEHQNVDLFASIVQPIQAALDDCDIGAQEVDEIVLVGGSTRIPRIRQIVGTFFGKSPNFGVDPELAVVIGVAVQAGVVVNGWPLQVAAMELPFAKQKRHIYRREQTEATESDFPKNK</sequence>
<dbReference type="SUPFAM" id="SSF53067">
    <property type="entry name" value="Actin-like ATPase domain"/>
    <property type="match status" value="2"/>
</dbReference>
<dbReference type="PRINTS" id="PR00301">
    <property type="entry name" value="HEATSHOCK70"/>
</dbReference>
<reference evidence="5 6" key="1">
    <citation type="submission" date="2024-10" db="EMBL/GenBank/DDBJ databases">
        <authorList>
            <person name="Kim D."/>
        </authorList>
    </citation>
    <scope>NUCLEOTIDE SEQUENCE [LARGE SCALE GENOMIC DNA]</scope>
    <source>
        <strain evidence="5">BH-2024</strain>
    </source>
</reference>
<dbReference type="InterPro" id="IPR018181">
    <property type="entry name" value="Heat_shock_70_CS"/>
</dbReference>
<dbReference type="EMBL" id="JBICBT010000590">
    <property type="protein sequence ID" value="KAL3108477.1"/>
    <property type="molecule type" value="Genomic_DNA"/>
</dbReference>
<dbReference type="PROSITE" id="PS00297">
    <property type="entry name" value="HSP70_1"/>
    <property type="match status" value="1"/>
</dbReference>
<evidence type="ECO:0000256" key="4">
    <source>
        <dbReference type="SAM" id="Phobius"/>
    </source>
</evidence>
<dbReference type="PROSITE" id="PS00329">
    <property type="entry name" value="HSP70_2"/>
    <property type="match status" value="1"/>
</dbReference>
<keyword evidence="3" id="KW-0067">ATP-binding</keyword>
<dbReference type="InterPro" id="IPR013126">
    <property type="entry name" value="Hsp_70_fam"/>
</dbReference>
<evidence type="ECO:0000256" key="1">
    <source>
        <dbReference type="ARBA" id="ARBA00007381"/>
    </source>
</evidence>
<keyword evidence="4" id="KW-1133">Transmembrane helix</keyword>
<dbReference type="InterPro" id="IPR043129">
    <property type="entry name" value="ATPase_NBD"/>
</dbReference>
<dbReference type="Proteomes" id="UP001620626">
    <property type="component" value="Unassembled WGS sequence"/>
</dbReference>
<keyword evidence="4" id="KW-0472">Membrane</keyword>
<name>A0ABD2L0N9_9BILA</name>
<dbReference type="PROSITE" id="PS01036">
    <property type="entry name" value="HSP70_3"/>
    <property type="match status" value="1"/>
</dbReference>
<dbReference type="FunFam" id="3.90.640.10:FF:000003">
    <property type="entry name" value="Molecular chaperone DnaK"/>
    <property type="match status" value="1"/>
</dbReference>
<evidence type="ECO:0000313" key="6">
    <source>
        <dbReference type="Proteomes" id="UP001620626"/>
    </source>
</evidence>
<evidence type="ECO:0000256" key="3">
    <source>
        <dbReference type="ARBA" id="ARBA00022840"/>
    </source>
</evidence>
<gene>
    <name evidence="5" type="ORF">niasHT_015399</name>
</gene>
<accession>A0ABD2L0N9</accession>
<evidence type="ECO:0000256" key="2">
    <source>
        <dbReference type="ARBA" id="ARBA00022741"/>
    </source>
</evidence>
<keyword evidence="6" id="KW-1185">Reference proteome</keyword>
<dbReference type="Pfam" id="PF00012">
    <property type="entry name" value="HSP70"/>
    <property type="match status" value="1"/>
</dbReference>
<dbReference type="Gene3D" id="3.30.420.40">
    <property type="match status" value="2"/>
</dbReference>
<dbReference type="GO" id="GO:0006950">
    <property type="term" value="P:response to stress"/>
    <property type="evidence" value="ECO:0007669"/>
    <property type="project" value="UniProtKB-ARBA"/>
</dbReference>
<keyword evidence="2" id="KW-0547">Nucleotide-binding</keyword>
<evidence type="ECO:0008006" key="7">
    <source>
        <dbReference type="Google" id="ProtNLM"/>
    </source>
</evidence>
<organism evidence="5 6">
    <name type="scientific">Heterodera trifolii</name>
    <dbReference type="NCBI Taxonomy" id="157864"/>
    <lineage>
        <taxon>Eukaryota</taxon>
        <taxon>Metazoa</taxon>
        <taxon>Ecdysozoa</taxon>
        <taxon>Nematoda</taxon>
        <taxon>Chromadorea</taxon>
        <taxon>Rhabditida</taxon>
        <taxon>Tylenchina</taxon>
        <taxon>Tylenchomorpha</taxon>
        <taxon>Tylenchoidea</taxon>
        <taxon>Heteroderidae</taxon>
        <taxon>Heteroderinae</taxon>
        <taxon>Heterodera</taxon>
    </lineage>
</organism>
<dbReference type="AlphaFoldDB" id="A0ABD2L0N9"/>
<comment type="similarity">
    <text evidence="1">Belongs to the heat shock protein 70 family.</text>
</comment>